<dbReference type="InterPro" id="IPR056773">
    <property type="entry name" value="WHD_ORC2"/>
</dbReference>
<dbReference type="PANTHER" id="PTHR14052">
    <property type="entry name" value="ORIGIN RECOGNITION COMPLEX SUBUNIT 2"/>
    <property type="match status" value="1"/>
</dbReference>
<comment type="subunit">
    <text evidence="5">Component of the origin recognition complex (ORC).</text>
</comment>
<dbReference type="InterPro" id="IPR007220">
    <property type="entry name" value="ORC2"/>
</dbReference>
<feature type="compositionally biased region" description="Basic and acidic residues" evidence="6">
    <location>
        <begin position="210"/>
        <end position="224"/>
    </location>
</feature>
<gene>
    <name evidence="9" type="ORF">BaOVIS_000130</name>
</gene>
<evidence type="ECO:0000313" key="9">
    <source>
        <dbReference type="EMBL" id="GFE52609.1"/>
    </source>
</evidence>
<evidence type="ECO:0000256" key="1">
    <source>
        <dbReference type="ARBA" id="ARBA00004123"/>
    </source>
</evidence>
<name>A0A9W5T7A6_BABOV</name>
<evidence type="ECO:0000256" key="4">
    <source>
        <dbReference type="ARBA" id="ARBA00023242"/>
    </source>
</evidence>
<feature type="domain" description="Origin recognition complex subunit 2 RecA-like" evidence="7">
    <location>
        <begin position="325"/>
        <end position="458"/>
    </location>
</feature>
<dbReference type="PANTHER" id="PTHR14052:SF0">
    <property type="entry name" value="ORIGIN RECOGNITION COMPLEX SUBUNIT 2"/>
    <property type="match status" value="1"/>
</dbReference>
<dbReference type="InterPro" id="IPR056772">
    <property type="entry name" value="RecA-like_ORC2"/>
</dbReference>
<dbReference type="OrthoDB" id="346673at2759"/>
<proteinExistence type="inferred from homology"/>
<evidence type="ECO:0000313" key="10">
    <source>
        <dbReference type="Proteomes" id="UP001057455"/>
    </source>
</evidence>
<dbReference type="Proteomes" id="UP001057455">
    <property type="component" value="Unassembled WGS sequence"/>
</dbReference>
<feature type="compositionally biased region" description="Acidic residues" evidence="6">
    <location>
        <begin position="174"/>
        <end position="187"/>
    </location>
</feature>
<evidence type="ECO:0000256" key="3">
    <source>
        <dbReference type="ARBA" id="ARBA00022705"/>
    </source>
</evidence>
<evidence type="ECO:0000256" key="6">
    <source>
        <dbReference type="SAM" id="MobiDB-lite"/>
    </source>
</evidence>
<dbReference type="EMBL" id="BLIY01000001">
    <property type="protein sequence ID" value="GFE52609.1"/>
    <property type="molecule type" value="Genomic_DNA"/>
</dbReference>
<comment type="function">
    <text evidence="5">Component of the origin recognition complex (ORC) that binds origins of replication. DNA-binding is ATP-dependent. ORC is required to assemble the pre-replication complex necessary to initiate DNA replication.</text>
</comment>
<evidence type="ECO:0000259" key="7">
    <source>
        <dbReference type="Pfam" id="PF04084"/>
    </source>
</evidence>
<evidence type="ECO:0000256" key="2">
    <source>
        <dbReference type="ARBA" id="ARBA00007421"/>
    </source>
</evidence>
<accession>A0A9W5T7A6</accession>
<keyword evidence="4 5" id="KW-0539">Nucleus</keyword>
<dbReference type="AlphaFoldDB" id="A0A9W5T7A6"/>
<dbReference type="GO" id="GO:0005664">
    <property type="term" value="C:nuclear origin of replication recognition complex"/>
    <property type="evidence" value="ECO:0007669"/>
    <property type="project" value="UniProtKB-UniRule"/>
</dbReference>
<feature type="domain" description="Origin recognition complex subunit 2 winged-helix" evidence="8">
    <location>
        <begin position="532"/>
        <end position="591"/>
    </location>
</feature>
<evidence type="ECO:0000256" key="5">
    <source>
        <dbReference type="RuleBase" id="RU368084"/>
    </source>
</evidence>
<comment type="similarity">
    <text evidence="2 5">Belongs to the ORC2 family.</text>
</comment>
<feature type="region of interest" description="Disordered" evidence="6">
    <location>
        <begin position="174"/>
        <end position="224"/>
    </location>
</feature>
<dbReference type="Pfam" id="PF24882">
    <property type="entry name" value="WHD_ORC2"/>
    <property type="match status" value="1"/>
</dbReference>
<feature type="compositionally biased region" description="Polar residues" evidence="6">
    <location>
        <begin position="190"/>
        <end position="208"/>
    </location>
</feature>
<keyword evidence="10" id="KW-1185">Reference proteome</keyword>
<comment type="subcellular location">
    <subcellularLocation>
        <location evidence="1 5">Nucleus</location>
    </subcellularLocation>
</comment>
<sequence>MAWEVVELKLPPEVLPSVSFDARGRVLNAPNITIKDFAANDRIRTGDKREVLDDETLHRGMAQHMPWLMDHFNHSVVRLQYSYGAPRTKITSPLCYMLGVRSRYLYSVRDQEVDMSVLSEAADTALSSLMSQVFETESSLSCSDTPTKTSKTMGDAFNVAHLLSTVDKHGGVEFSDDDDLSGDDFSDTDQATPRSSSTDLKTLQSAAGSQRHESRDVSSADHDELQKIKERCTESLSLPSIEDTIMYDHYAPRGIQRLDVSSIEARLFGDTTDATTQPVACAELDSILLSMLEKGDMMGFSQLISNLRVDRAKLSPQLVYDMLIWKSWMINGQHLCFYGAGSKRQLVRSFTEVALRDGISFTIDAYRLKGATCDGIWYFLKRELLSKKQEKSPSECKKIVLSCVAKLQKPFYLVVLGLDAMVINDALRTLRPLLRISNVYLIGTMDHLRSSLVVPYFDRTLRNYRLVRVATGADYRNELVSLWERMPPRYVLREDNQKSAAEMHAVISALNVNHRQLFSLIAQMQLAECSSGKRFDGIEKYGLLRERRAITICNSESKLDALLTEFITHNLIEQFRGPGGKLYLMIPFPPQELKQFVNL</sequence>
<organism evidence="9 10">
    <name type="scientific">Babesia ovis</name>
    <dbReference type="NCBI Taxonomy" id="5869"/>
    <lineage>
        <taxon>Eukaryota</taxon>
        <taxon>Sar</taxon>
        <taxon>Alveolata</taxon>
        <taxon>Apicomplexa</taxon>
        <taxon>Aconoidasida</taxon>
        <taxon>Piroplasmida</taxon>
        <taxon>Babesiidae</taxon>
        <taxon>Babesia</taxon>
    </lineage>
</organism>
<protein>
    <recommendedName>
        <fullName evidence="5">Origin recognition complex subunit 2</fullName>
    </recommendedName>
</protein>
<comment type="caution">
    <text evidence="9">The sequence shown here is derived from an EMBL/GenBank/DDBJ whole genome shotgun (WGS) entry which is preliminary data.</text>
</comment>
<dbReference type="GO" id="GO:0006260">
    <property type="term" value="P:DNA replication"/>
    <property type="evidence" value="ECO:0007669"/>
    <property type="project" value="UniProtKB-UniRule"/>
</dbReference>
<dbReference type="Pfam" id="PF04084">
    <property type="entry name" value="RecA-like_ORC2"/>
    <property type="match status" value="1"/>
</dbReference>
<evidence type="ECO:0000259" key="8">
    <source>
        <dbReference type="Pfam" id="PF24882"/>
    </source>
</evidence>
<keyword evidence="3 5" id="KW-0235">DNA replication</keyword>
<reference evidence="9" key="1">
    <citation type="submission" date="2019-12" db="EMBL/GenBank/DDBJ databases">
        <title>Genome sequence of Babesia ovis.</title>
        <authorList>
            <person name="Yamagishi J."/>
            <person name="Sevinc F."/>
            <person name="Xuan X."/>
        </authorList>
    </citation>
    <scope>NUCLEOTIDE SEQUENCE</scope>
    <source>
        <strain evidence="9">Selcuk</strain>
    </source>
</reference>
<dbReference type="GO" id="GO:0003688">
    <property type="term" value="F:DNA replication origin binding"/>
    <property type="evidence" value="ECO:0007669"/>
    <property type="project" value="UniProtKB-UniRule"/>
</dbReference>